<gene>
    <name evidence="1" type="ORF">CW362_19465</name>
</gene>
<dbReference type="AlphaFoldDB" id="A0A2I0SN80"/>
<protein>
    <submittedName>
        <fullName evidence="1">Uncharacterized protein</fullName>
    </submittedName>
</protein>
<keyword evidence="2" id="KW-1185">Reference proteome</keyword>
<accession>A0A2I0SN80</accession>
<dbReference type="EMBL" id="PJOS01000035">
    <property type="protein sequence ID" value="PKT71375.1"/>
    <property type="molecule type" value="Genomic_DNA"/>
</dbReference>
<proteinExistence type="predicted"/>
<comment type="caution">
    <text evidence="1">The sequence shown here is derived from an EMBL/GenBank/DDBJ whole genome shotgun (WGS) entry which is preliminary data.</text>
</comment>
<evidence type="ECO:0000313" key="1">
    <source>
        <dbReference type="EMBL" id="PKT71375.1"/>
    </source>
</evidence>
<sequence>MVVILKEAGTATSFDTPITIDLPPFTRTRVKETPPSAAPAGAAATAVNTATAPPATTALQTCFPT</sequence>
<name>A0A2I0SN80_9ACTN</name>
<evidence type="ECO:0000313" key="2">
    <source>
        <dbReference type="Proteomes" id="UP000236178"/>
    </source>
</evidence>
<dbReference type="Proteomes" id="UP000236178">
    <property type="component" value="Unassembled WGS sequence"/>
</dbReference>
<organism evidence="1 2">
    <name type="scientific">Streptomyces populi</name>
    <dbReference type="NCBI Taxonomy" id="2058924"/>
    <lineage>
        <taxon>Bacteria</taxon>
        <taxon>Bacillati</taxon>
        <taxon>Actinomycetota</taxon>
        <taxon>Actinomycetes</taxon>
        <taxon>Kitasatosporales</taxon>
        <taxon>Streptomycetaceae</taxon>
        <taxon>Streptomyces</taxon>
    </lineage>
</organism>
<dbReference type="OrthoDB" id="4327482at2"/>
<reference evidence="1 2" key="1">
    <citation type="submission" date="2017-12" db="EMBL/GenBank/DDBJ databases">
        <title>Streptomyces populusis sp. nov., a novel endophytic actinobacterium isolated from stems of Populus adenopoda Maxim.</title>
        <authorList>
            <person name="Wang Z."/>
        </authorList>
    </citation>
    <scope>NUCLEOTIDE SEQUENCE [LARGE SCALE GENOMIC DNA]</scope>
    <source>
        <strain evidence="1 2">A249</strain>
    </source>
</reference>